<evidence type="ECO:0000313" key="3">
    <source>
        <dbReference type="Proteomes" id="UP000198582"/>
    </source>
</evidence>
<organism evidence="2 3">
    <name type="scientific">Amycolatopsis saalfeldensis</name>
    <dbReference type="NCBI Taxonomy" id="394193"/>
    <lineage>
        <taxon>Bacteria</taxon>
        <taxon>Bacillati</taxon>
        <taxon>Actinomycetota</taxon>
        <taxon>Actinomycetes</taxon>
        <taxon>Pseudonocardiales</taxon>
        <taxon>Pseudonocardiaceae</taxon>
        <taxon>Amycolatopsis</taxon>
    </lineage>
</organism>
<dbReference type="EMBL" id="FOEF01000042">
    <property type="protein sequence ID" value="SEP54308.1"/>
    <property type="molecule type" value="Genomic_DNA"/>
</dbReference>
<keyword evidence="1" id="KW-0732">Signal</keyword>
<accession>A0A1H8YSE3</accession>
<gene>
    <name evidence="2" type="ORF">SAMN04489732_14232</name>
</gene>
<evidence type="ECO:0000256" key="1">
    <source>
        <dbReference type="SAM" id="SignalP"/>
    </source>
</evidence>
<feature type="signal peptide" evidence="1">
    <location>
        <begin position="1"/>
        <end position="17"/>
    </location>
</feature>
<proteinExistence type="predicted"/>
<reference evidence="2 3" key="1">
    <citation type="submission" date="2016-10" db="EMBL/GenBank/DDBJ databases">
        <authorList>
            <person name="de Groot N.N."/>
        </authorList>
    </citation>
    <scope>NUCLEOTIDE SEQUENCE [LARGE SCALE GENOMIC DNA]</scope>
    <source>
        <strain evidence="2 3">DSM 44993</strain>
    </source>
</reference>
<dbReference type="AlphaFoldDB" id="A0A1H8YSE3"/>
<name>A0A1H8YSE3_9PSEU</name>
<sequence length="189" mass="21187">MLLVVVDWRCLLLSASAADEFADWLTAPGAREAVRRLADLFAMVPPTTDANWWQRLFELTRTAPPRDEDVASLEGARRRGSEVDQLEKAHLAFSVDPYSSAAFDLAQIVGWWFTSHDPELVEQHMADLSARALPSQLHGGVWSWRSQSFGAQWVQDVVDAAWVVTRAYAAAQVRQGGPAPWRDVEQRDD</sequence>
<protein>
    <submittedName>
        <fullName evidence="2">Uncharacterized protein</fullName>
    </submittedName>
</protein>
<dbReference type="Proteomes" id="UP000198582">
    <property type="component" value="Unassembled WGS sequence"/>
</dbReference>
<evidence type="ECO:0000313" key="2">
    <source>
        <dbReference type="EMBL" id="SEP54308.1"/>
    </source>
</evidence>
<feature type="chain" id="PRO_5039374812" evidence="1">
    <location>
        <begin position="18"/>
        <end position="189"/>
    </location>
</feature>
<keyword evidence="3" id="KW-1185">Reference proteome</keyword>